<keyword evidence="1" id="KW-1133">Transmembrane helix</keyword>
<dbReference type="EMBL" id="JACIJG010000015">
    <property type="protein sequence ID" value="MBB5703623.1"/>
    <property type="molecule type" value="Genomic_DNA"/>
</dbReference>
<reference evidence="2 3" key="1">
    <citation type="submission" date="2020-08" db="EMBL/GenBank/DDBJ databases">
        <title>Genomic Encyclopedia of Type Strains, Phase IV (KMG-IV): sequencing the most valuable type-strain genomes for metagenomic binning, comparative biology and taxonomic classification.</title>
        <authorList>
            <person name="Goeker M."/>
        </authorList>
    </citation>
    <scope>NUCLEOTIDE SEQUENCE [LARGE SCALE GENOMIC DNA]</scope>
    <source>
        <strain evidence="2 3">DSM 26944</strain>
    </source>
</reference>
<feature type="transmembrane region" description="Helical" evidence="1">
    <location>
        <begin position="29"/>
        <end position="49"/>
    </location>
</feature>
<evidence type="ECO:0000313" key="2">
    <source>
        <dbReference type="EMBL" id="MBB5703623.1"/>
    </source>
</evidence>
<dbReference type="AlphaFoldDB" id="A0A7W9AZS6"/>
<dbReference type="RefSeq" id="WP_183655633.1">
    <property type="nucleotide sequence ID" value="NZ_JACIJG010000015.1"/>
</dbReference>
<organism evidence="2 3">
    <name type="scientific">Brucella daejeonensis</name>
    <dbReference type="NCBI Taxonomy" id="659015"/>
    <lineage>
        <taxon>Bacteria</taxon>
        <taxon>Pseudomonadati</taxon>
        <taxon>Pseudomonadota</taxon>
        <taxon>Alphaproteobacteria</taxon>
        <taxon>Hyphomicrobiales</taxon>
        <taxon>Brucellaceae</taxon>
        <taxon>Brucella/Ochrobactrum group</taxon>
        <taxon>Brucella</taxon>
    </lineage>
</organism>
<proteinExistence type="predicted"/>
<evidence type="ECO:0000256" key="1">
    <source>
        <dbReference type="SAM" id="Phobius"/>
    </source>
</evidence>
<evidence type="ECO:0000313" key="3">
    <source>
        <dbReference type="Proteomes" id="UP000555546"/>
    </source>
</evidence>
<sequence length="55" mass="6136">MKEQIADRVTAAVATGAAMNPWWMPHLEHALSMALSALGIIWLLVQIFYKIKNGK</sequence>
<accession>A0A7W9AZS6</accession>
<keyword evidence="1" id="KW-0812">Transmembrane</keyword>
<protein>
    <recommendedName>
        <fullName evidence="4">Holin</fullName>
    </recommendedName>
</protein>
<comment type="caution">
    <text evidence="2">The sequence shown here is derived from an EMBL/GenBank/DDBJ whole genome shotgun (WGS) entry which is preliminary data.</text>
</comment>
<dbReference type="Proteomes" id="UP000555546">
    <property type="component" value="Unassembled WGS sequence"/>
</dbReference>
<keyword evidence="3" id="KW-1185">Reference proteome</keyword>
<gene>
    <name evidence="2" type="ORF">FHS76_003530</name>
</gene>
<evidence type="ECO:0008006" key="4">
    <source>
        <dbReference type="Google" id="ProtNLM"/>
    </source>
</evidence>
<keyword evidence="1" id="KW-0472">Membrane</keyword>
<name>A0A7W9AZS6_9HYPH</name>